<protein>
    <recommendedName>
        <fullName evidence="3">Heavy metal-binding domain-containing protein</fullName>
    </recommendedName>
</protein>
<dbReference type="EMBL" id="JACJJC010000082">
    <property type="protein sequence ID" value="MBM6705054.1"/>
    <property type="molecule type" value="Genomic_DNA"/>
</dbReference>
<dbReference type="Proteomes" id="UP000715095">
    <property type="component" value="Unassembled WGS sequence"/>
</dbReference>
<name>A0ABS2DUT1_9BURK</name>
<proteinExistence type="predicted"/>
<comment type="caution">
    <text evidence="1">The sequence shown here is derived from an EMBL/GenBank/DDBJ whole genome shotgun (WGS) entry which is preliminary data.</text>
</comment>
<accession>A0ABS2DUT1</accession>
<sequence length="95" mass="10550">MSEDRYSPIQGFIWHKEGCPYPGSDVHQLGLSDLICDCKDRSAVAAKDGLMDFVRKFGANALIDVRMDVVKNEKGDCVYKCSGRPALYALSLIHI</sequence>
<reference evidence="1 2" key="1">
    <citation type="journal article" date="2021" name="Sci. Rep.">
        <title>The distribution of antibiotic resistance genes in chicken gut microbiota commensals.</title>
        <authorList>
            <person name="Juricova H."/>
            <person name="Matiasovicova J."/>
            <person name="Kubasova T."/>
            <person name="Cejkova D."/>
            <person name="Rychlik I."/>
        </authorList>
    </citation>
    <scope>NUCLEOTIDE SEQUENCE [LARGE SCALE GENOMIC DNA]</scope>
    <source>
        <strain evidence="1 2">An829</strain>
    </source>
</reference>
<evidence type="ECO:0008006" key="3">
    <source>
        <dbReference type="Google" id="ProtNLM"/>
    </source>
</evidence>
<keyword evidence="2" id="KW-1185">Reference proteome</keyword>
<organism evidence="1 2">
    <name type="scientific">Sutterella massiliensis</name>
    <dbReference type="NCBI Taxonomy" id="1816689"/>
    <lineage>
        <taxon>Bacteria</taxon>
        <taxon>Pseudomonadati</taxon>
        <taxon>Pseudomonadota</taxon>
        <taxon>Betaproteobacteria</taxon>
        <taxon>Burkholderiales</taxon>
        <taxon>Sutterellaceae</taxon>
        <taxon>Sutterella</taxon>
    </lineage>
</organism>
<evidence type="ECO:0000313" key="2">
    <source>
        <dbReference type="Proteomes" id="UP000715095"/>
    </source>
</evidence>
<evidence type="ECO:0000313" key="1">
    <source>
        <dbReference type="EMBL" id="MBM6705054.1"/>
    </source>
</evidence>
<gene>
    <name evidence="1" type="ORF">H6A60_11315</name>
</gene>
<feature type="non-terminal residue" evidence="1">
    <location>
        <position position="95"/>
    </location>
</feature>